<dbReference type="Pfam" id="PF12739">
    <property type="entry name" value="TRAPPC-Trs85"/>
    <property type="match status" value="1"/>
</dbReference>
<name>A0A6L2PP60_COPFO</name>
<dbReference type="Pfam" id="PF24544">
    <property type="entry name" value="Ig_TPPC8_2nd"/>
    <property type="match status" value="1"/>
</dbReference>
<comment type="caution">
    <text evidence="6">The sequence shown here is derived from an EMBL/GenBank/DDBJ whole genome shotgun (WGS) entry which is preliminary data.</text>
</comment>
<proteinExistence type="predicted"/>
<dbReference type="Pfam" id="PF24546">
    <property type="entry name" value="Ig_TPPC8_3rd"/>
    <property type="match status" value="1"/>
</dbReference>
<evidence type="ECO:0000259" key="3">
    <source>
        <dbReference type="Pfam" id="PF24544"/>
    </source>
</evidence>
<evidence type="ECO:0000259" key="2">
    <source>
        <dbReference type="Pfam" id="PF24542"/>
    </source>
</evidence>
<dbReference type="FunCoup" id="A0A6L2PP60">
    <property type="interactions" value="1941"/>
</dbReference>
<dbReference type="EMBL" id="BLKM01008244">
    <property type="protein sequence ID" value="GFG32962.1"/>
    <property type="molecule type" value="Genomic_DNA"/>
</dbReference>
<organism evidence="6 7">
    <name type="scientific">Coptotermes formosanus</name>
    <name type="common">Formosan subterranean termite</name>
    <dbReference type="NCBI Taxonomy" id="36987"/>
    <lineage>
        <taxon>Eukaryota</taxon>
        <taxon>Metazoa</taxon>
        <taxon>Ecdysozoa</taxon>
        <taxon>Arthropoda</taxon>
        <taxon>Hexapoda</taxon>
        <taxon>Insecta</taxon>
        <taxon>Pterygota</taxon>
        <taxon>Neoptera</taxon>
        <taxon>Polyneoptera</taxon>
        <taxon>Dictyoptera</taxon>
        <taxon>Blattodea</taxon>
        <taxon>Blattoidea</taxon>
        <taxon>Termitoidae</taxon>
        <taxon>Rhinotermitidae</taxon>
        <taxon>Coptotermes</taxon>
    </lineage>
</organism>
<feature type="region of interest" description="Disordered" evidence="1">
    <location>
        <begin position="320"/>
        <end position="351"/>
    </location>
</feature>
<dbReference type="InterPro" id="IPR058538">
    <property type="entry name" value="Ig_TPPC8_2nd"/>
</dbReference>
<dbReference type="InterPro" id="IPR057651">
    <property type="entry name" value="Ig_TPPC8_C"/>
</dbReference>
<evidence type="ECO:0000259" key="5">
    <source>
        <dbReference type="Pfam" id="PF24546"/>
    </source>
</evidence>
<gene>
    <name evidence="6" type="ORF">Cfor_00941</name>
</gene>
<feature type="domain" description="TPPC8 second Ig-like" evidence="3">
    <location>
        <begin position="1028"/>
        <end position="1130"/>
    </location>
</feature>
<feature type="domain" description="TPPC8 first Ig-like" evidence="4">
    <location>
        <begin position="818"/>
        <end position="1027"/>
    </location>
</feature>
<protein>
    <recommendedName>
        <fullName evidence="8">Trafficking protein particle complex subunit 8</fullName>
    </recommendedName>
</protein>
<dbReference type="InterPro" id="IPR058540">
    <property type="entry name" value="Ig_TPPC8_3rd"/>
</dbReference>
<feature type="compositionally biased region" description="Polar residues" evidence="1">
    <location>
        <begin position="320"/>
        <end position="331"/>
    </location>
</feature>
<accession>A0A6L2PP60</accession>
<dbReference type="GO" id="GO:1990072">
    <property type="term" value="C:TRAPPIII protein complex"/>
    <property type="evidence" value="ECO:0007669"/>
    <property type="project" value="TreeGrafter"/>
</dbReference>
<evidence type="ECO:0000313" key="6">
    <source>
        <dbReference type="EMBL" id="GFG32962.1"/>
    </source>
</evidence>
<dbReference type="InterPro" id="IPR058541">
    <property type="entry name" value="Ig_TPPC8_1st"/>
</dbReference>
<reference evidence="7" key="1">
    <citation type="submission" date="2020-01" db="EMBL/GenBank/DDBJ databases">
        <title>Draft genome sequence of the Termite Coptotermes fromosanus.</title>
        <authorList>
            <person name="Itakura S."/>
            <person name="Yosikawa Y."/>
            <person name="Umezawa K."/>
        </authorList>
    </citation>
    <scope>NUCLEOTIDE SEQUENCE [LARGE SCALE GENOMIC DNA]</scope>
</reference>
<feature type="domain" description="TPPC8 C-terminal Ig-like" evidence="2">
    <location>
        <begin position="1388"/>
        <end position="1498"/>
    </location>
</feature>
<evidence type="ECO:0000256" key="1">
    <source>
        <dbReference type="SAM" id="MobiDB-lite"/>
    </source>
</evidence>
<evidence type="ECO:0000313" key="7">
    <source>
        <dbReference type="Proteomes" id="UP000502823"/>
    </source>
</evidence>
<dbReference type="PANTHER" id="PTHR12975:SF6">
    <property type="entry name" value="TRAFFICKING PROTEIN PARTICLE COMPLEX SUBUNIT 8"/>
    <property type="match status" value="1"/>
</dbReference>
<dbReference type="OrthoDB" id="203724at2759"/>
<dbReference type="Pfam" id="PF24545">
    <property type="entry name" value="Ig_TPPC8_1st"/>
    <property type="match status" value="1"/>
</dbReference>
<dbReference type="Proteomes" id="UP000502823">
    <property type="component" value="Unassembled WGS sequence"/>
</dbReference>
<dbReference type="InParanoid" id="A0A6L2PP60"/>
<dbReference type="PANTHER" id="PTHR12975">
    <property type="entry name" value="TRANSPORT PROTEIN TRAPP"/>
    <property type="match status" value="1"/>
</dbReference>
<sequence>MADYQDISPSTIVAGTQEEQWSLSTIKFPDNRKRNPVANEFKQYRMNLLNDEVFPETKTVLGKACIVMAQCKLTPHEFIQNAFSPMVAVMCSQLVDQACKKNNLSFVEMIQPFCKLNTEAHFREPSGTSVAVRNLRVTMMDVNARPPQPTLARKFLNESVSLSASERNTSLQIGGQTVDIPASVPWFEAWRETFLQVQFPSDHEFTKHYIACILLVSSAENNPSETLQHMSLQLQQLQNITPAKLPKWFGPGVLRYYVLVHDAMDGDSSKAEKAFNGIKQTYGDNNCYFLQMNSRPPGQSIEQSHLPDPWSQFLIRQLDSQEANDQDSSPRTPAEVGGVTGMPSHVTTDGSCDSETLEVSNMLKSGVGPVLMSALEVAQEAGENAAPVSVTHHPLSPDADTQNIILANSDKNHISNNNVTHAVSHINPNVWTGQGNQTSAATQHGTYLTASDLDRLRMLIQEFCLKALLPHVEKQVQQLSDLISNKKGVSRSFLSATKRWFGSNKPGVPGSSTPVNAVIYSSDAPELQLRRLGDLCFMFGHYSLAFQAYHSAKRDFNADQAWLYYAGALEMAALSAFMQGEVTRKAQEYMDEGIITYLNSCKMPQFATRATLLSTECLKGRSLYGEAAKQFIRMTSEDSDLRSALLLEQASYCFLKSTRPHMMRKYAFHIVLAGHRFSKAGQRKHSLRCYKQAYQVYEDKNWSLAEDHIHFTIGRQAANLKQISEAAKAFAHLLTPASRQSAAQQAAFLREFLTTQQQLIAEEASMGNALPVLPLPLVDGNAVRVLLGSLSALPFQDGASNIVPATDITFSNCITDETDIRWSKLEELLVAEAQGSLPMIFKPTVKLYSSTTNNTTRPTGIVGEPVTVCVMLHNPLHVLLPLHDVHLLWNFKKPSGATSQLVDNEMMSETAESPVHTQHINSVMLKPDCIQEVVLSVTPKSVGELNILGIAYQLSGPAAQQSIDPSDTTPHTISVLGKQVFTIRRQRPRSTKDRGSQDLQDRRLEINVVDSAPLLQVTFRDLNSEMLCGELQRVTLEFQNTGRTALTALYVASPTPELFSFGEASLQQQGAHQVTHISLPNDMAACLCLGQTHTVPMWLRAPDTKGITNLEMLFYYENVNSNSNPRYRLVRHSWQLSVLSSIQLTATALRSSAAGQMGKKEKLNVTLCIKNCNQAHDPFITEISPLQISLVSQAWKLSKKVVVPEDVRLQAQELVHLVAEAQRQKESGAKQSVFSDVILNQHHKPTPSLSESPYIDFFNHHITARTKDSADGTEIAAHHPDPSASGTSSGDVKDLSVKDMEAALKIEAAVIIRWKACVTIGEGKKRSTIGQHHIVVERVGTPTTWPPEPVGSLQHQELMGPLRIFGDTSSHSLGVSEKYTSLETLQKLVTYSIWHPPRVTHDFKQTRLCVVPVRLTLQNCSDSCLVVKVNTLVNTSSMSSANKNQLYSPHSSCSFRWVGLAGAWLEVGPHKSESICLSAAMGSPGTYDLGSRLEVLCRSPGAPEVDAVSQSWRIESAFVVSAASASGTERIELNGHLASLSCAGNCHCKETIKFVLLLLMKENVYEVDEMEVLAQRCHWFASVHLYHGTSDNIMRKYCSDTVWIYDTT</sequence>
<dbReference type="InterPro" id="IPR024420">
    <property type="entry name" value="TRAPP_III_complex_Trs85"/>
</dbReference>
<evidence type="ECO:0008006" key="8">
    <source>
        <dbReference type="Google" id="ProtNLM"/>
    </source>
</evidence>
<evidence type="ECO:0000259" key="4">
    <source>
        <dbReference type="Pfam" id="PF24545"/>
    </source>
</evidence>
<feature type="compositionally biased region" description="Basic and acidic residues" evidence="1">
    <location>
        <begin position="1268"/>
        <end position="1281"/>
    </location>
</feature>
<dbReference type="Pfam" id="PF24542">
    <property type="entry name" value="Ig_TPPC8_C"/>
    <property type="match status" value="1"/>
</dbReference>
<feature type="region of interest" description="Disordered" evidence="1">
    <location>
        <begin position="1268"/>
        <end position="1292"/>
    </location>
</feature>
<keyword evidence="7" id="KW-1185">Reference proteome</keyword>
<feature type="domain" description="TPPC8 third Ig-like" evidence="5">
    <location>
        <begin position="1133"/>
        <end position="1334"/>
    </location>
</feature>